<proteinExistence type="inferred from homology"/>
<dbReference type="PANTHER" id="PTHR31423:SF3">
    <property type="entry name" value="PROLYL-TRNA SYNTHETASE ASSOCIATED DOMAIN-CONTAINING PROTEIN 1-RELATED"/>
    <property type="match status" value="1"/>
</dbReference>
<dbReference type="RefSeq" id="WP_042624336.1">
    <property type="nucleotide sequence ID" value="NZ_CP002580.1"/>
</dbReference>
<evidence type="ECO:0000259" key="2">
    <source>
        <dbReference type="Pfam" id="PF04073"/>
    </source>
</evidence>
<evidence type="ECO:0000256" key="1">
    <source>
        <dbReference type="ARBA" id="ARBA00010201"/>
    </source>
</evidence>
<evidence type="ECO:0000313" key="4">
    <source>
        <dbReference type="Proteomes" id="UP000031838"/>
    </source>
</evidence>
<keyword evidence="4" id="KW-1185">Reference proteome</keyword>
<dbReference type="EMBL" id="CP002580">
    <property type="protein sequence ID" value="AJK45644.1"/>
    <property type="molecule type" value="Genomic_DNA"/>
</dbReference>
<dbReference type="Gene3D" id="3.90.960.10">
    <property type="entry name" value="YbaK/aminoacyl-tRNA synthetase-associated domain"/>
    <property type="match status" value="1"/>
</dbReference>
<accession>A0A0B6RTZ5</accession>
<dbReference type="Pfam" id="PF04073">
    <property type="entry name" value="tRNA_edit"/>
    <property type="match status" value="1"/>
</dbReference>
<dbReference type="InterPro" id="IPR040285">
    <property type="entry name" value="ProX/PRXD1"/>
</dbReference>
<dbReference type="PANTHER" id="PTHR31423">
    <property type="entry name" value="YBAK DOMAIN-CONTAINING PROTEIN"/>
    <property type="match status" value="1"/>
</dbReference>
<dbReference type="AlphaFoldDB" id="A0A0B6RTZ5"/>
<protein>
    <submittedName>
        <fullName evidence="3">Putative YbaK/prolyl-tRNA synthase-like protein</fullName>
    </submittedName>
</protein>
<comment type="similarity">
    <text evidence="1">Belongs to the PRORSD1 family.</text>
</comment>
<dbReference type="InterPro" id="IPR036754">
    <property type="entry name" value="YbaK/aa-tRNA-synt-asso_dom_sf"/>
</dbReference>
<dbReference type="Proteomes" id="UP000031838">
    <property type="component" value="Chromosome 1"/>
</dbReference>
<gene>
    <name evidence="3" type="ORF">BGL_1c11220</name>
</gene>
<organism evidence="3 4">
    <name type="scientific">Burkholderia plantarii</name>
    <dbReference type="NCBI Taxonomy" id="41899"/>
    <lineage>
        <taxon>Bacteria</taxon>
        <taxon>Pseudomonadati</taxon>
        <taxon>Pseudomonadota</taxon>
        <taxon>Betaproteobacteria</taxon>
        <taxon>Burkholderiales</taxon>
        <taxon>Burkholderiaceae</taxon>
        <taxon>Burkholderia</taxon>
    </lineage>
</organism>
<reference evidence="4" key="1">
    <citation type="submission" date="2011-03" db="EMBL/GenBank/DDBJ databases">
        <authorList>
            <person name="Voget S."/>
            <person name="Streit W.R."/>
            <person name="Jaeger K.E."/>
            <person name="Daniel R."/>
        </authorList>
    </citation>
    <scope>NUCLEOTIDE SEQUENCE [LARGE SCALE GENOMIC DNA]</scope>
    <source>
        <strain evidence="4">PG1</strain>
    </source>
</reference>
<dbReference type="FunFam" id="3.90.960.10:FF:000005">
    <property type="entry name" value="Putative prolyl-tRNA synthetase"/>
    <property type="match status" value="1"/>
</dbReference>
<dbReference type="KEGG" id="bgp:BGL_1c11220"/>
<feature type="domain" description="YbaK/aminoacyl-tRNA synthetase-associated" evidence="2">
    <location>
        <begin position="23"/>
        <end position="145"/>
    </location>
</feature>
<dbReference type="GO" id="GO:0002161">
    <property type="term" value="F:aminoacyl-tRNA deacylase activity"/>
    <property type="evidence" value="ECO:0007669"/>
    <property type="project" value="InterPro"/>
</dbReference>
<name>A0A0B6RTZ5_BURPL</name>
<dbReference type="HOGENOM" id="CLU_104635_2_0_4"/>
<evidence type="ECO:0000313" key="3">
    <source>
        <dbReference type="EMBL" id="AJK45644.1"/>
    </source>
</evidence>
<reference evidence="3 4" key="2">
    <citation type="journal article" date="2016" name="Appl. Microbiol. Biotechnol.">
        <title>Mutations improving production and secretion of extracellular lipase by Burkholderia glumae PG1.</title>
        <authorList>
            <person name="Knapp A."/>
            <person name="Voget S."/>
            <person name="Gao R."/>
            <person name="Zaburannyi N."/>
            <person name="Krysciak D."/>
            <person name="Breuer M."/>
            <person name="Hauer B."/>
            <person name="Streit W.R."/>
            <person name="Muller R."/>
            <person name="Daniel R."/>
            <person name="Jaeger K.E."/>
        </authorList>
    </citation>
    <scope>NUCLEOTIDE SEQUENCE [LARGE SCALE GENOMIC DNA]</scope>
    <source>
        <strain evidence="3 4">PG1</strain>
    </source>
</reference>
<sequence>MIDKDELLALLRRHAIDFEAEQHAPVYNMAESDTLALTLAGARCKNLLLRDKPGNTWLVVTTSHKSLDLAAAANAFGSKRLSFASPERLDALLGVKPGSLSPLALVNDSERQVRLVIDAELAGEPVFLFHPLDSGATLALARPQLDAFLRLTGHAPAWLTLAARAPA</sequence>
<dbReference type="InterPro" id="IPR007214">
    <property type="entry name" value="YbaK/aa-tRNA-synth-assoc-dom"/>
</dbReference>
<dbReference type="CDD" id="cd04335">
    <property type="entry name" value="PrdX_deacylase"/>
    <property type="match status" value="1"/>
</dbReference>
<dbReference type="SUPFAM" id="SSF55826">
    <property type="entry name" value="YbaK/ProRS associated domain"/>
    <property type="match status" value="1"/>
</dbReference>